<evidence type="ECO:0000313" key="3">
    <source>
        <dbReference type="Proteomes" id="UP001595816"/>
    </source>
</evidence>
<gene>
    <name evidence="2" type="ORF">ACFOZ4_22905</name>
</gene>
<feature type="non-terminal residue" evidence="2">
    <location>
        <position position="1"/>
    </location>
</feature>
<dbReference type="PROSITE" id="PS50911">
    <property type="entry name" value="CHAP"/>
    <property type="match status" value="1"/>
</dbReference>
<reference evidence="3" key="1">
    <citation type="journal article" date="2019" name="Int. J. Syst. Evol. Microbiol.">
        <title>The Global Catalogue of Microorganisms (GCM) 10K type strain sequencing project: providing services to taxonomists for standard genome sequencing and annotation.</title>
        <authorList>
            <consortium name="The Broad Institute Genomics Platform"/>
            <consortium name="The Broad Institute Genome Sequencing Center for Infectious Disease"/>
            <person name="Wu L."/>
            <person name="Ma J."/>
        </authorList>
    </citation>
    <scope>NUCLEOTIDE SEQUENCE [LARGE SCALE GENOMIC DNA]</scope>
    <source>
        <strain evidence="3">CGMCC 4.7289</strain>
    </source>
</reference>
<dbReference type="InterPro" id="IPR038765">
    <property type="entry name" value="Papain-like_cys_pep_sf"/>
</dbReference>
<evidence type="ECO:0000313" key="2">
    <source>
        <dbReference type="EMBL" id="MFC4133469.1"/>
    </source>
</evidence>
<name>A0ABV8LUG3_9ACTN</name>
<dbReference type="InterPro" id="IPR007921">
    <property type="entry name" value="CHAP_dom"/>
</dbReference>
<accession>A0ABV8LUG3</accession>
<comment type="caution">
    <text evidence="2">The sequence shown here is derived from an EMBL/GenBank/DDBJ whole genome shotgun (WGS) entry which is preliminary data.</text>
</comment>
<dbReference type="Proteomes" id="UP001595816">
    <property type="component" value="Unassembled WGS sequence"/>
</dbReference>
<keyword evidence="3" id="KW-1185">Reference proteome</keyword>
<dbReference type="RefSeq" id="WP_382190454.1">
    <property type="nucleotide sequence ID" value="NZ_JBHSAY010000010.1"/>
</dbReference>
<dbReference type="EMBL" id="JBHSAY010000010">
    <property type="protein sequence ID" value="MFC4133469.1"/>
    <property type="molecule type" value="Genomic_DNA"/>
</dbReference>
<evidence type="ECO:0000259" key="1">
    <source>
        <dbReference type="PROSITE" id="PS50911"/>
    </source>
</evidence>
<sequence length="186" mass="20576">CVVQGQAVTGPWGTTTWWDKIDPVADRYVTDALVYTGTMDPVAALCGSSHQDKPSSQITDPAAYPYANGNPAQADGMGYYRRECVSFAAWAVTHDAIADNNTDLSWLGNAWMWGYDPRATRRTGTPQPGDIAWWDRNTISELGHVAYVAQVTDTAVLIYEYNGFGDHQLRTDHWIGLNEPSAYLKL</sequence>
<proteinExistence type="predicted"/>
<protein>
    <submittedName>
        <fullName evidence="2">CHAP domain-containing protein</fullName>
    </submittedName>
</protein>
<dbReference type="SUPFAM" id="SSF54001">
    <property type="entry name" value="Cysteine proteinases"/>
    <property type="match status" value="1"/>
</dbReference>
<feature type="domain" description="Peptidase C51" evidence="1">
    <location>
        <begin position="59"/>
        <end position="185"/>
    </location>
</feature>
<organism evidence="2 3">
    <name type="scientific">Hamadaea flava</name>
    <dbReference type="NCBI Taxonomy" id="1742688"/>
    <lineage>
        <taxon>Bacteria</taxon>
        <taxon>Bacillati</taxon>
        <taxon>Actinomycetota</taxon>
        <taxon>Actinomycetes</taxon>
        <taxon>Micromonosporales</taxon>
        <taxon>Micromonosporaceae</taxon>
        <taxon>Hamadaea</taxon>
    </lineage>
</organism>
<dbReference type="Gene3D" id="3.90.1720.10">
    <property type="entry name" value="endopeptidase domain like (from Nostoc punctiforme)"/>
    <property type="match status" value="1"/>
</dbReference>
<dbReference type="Pfam" id="PF05257">
    <property type="entry name" value="CHAP"/>
    <property type="match status" value="1"/>
</dbReference>